<name>A0AAV7YP64_9EUKA</name>
<reference evidence="2" key="1">
    <citation type="submission" date="2022-08" db="EMBL/GenBank/DDBJ databases">
        <title>Novel sulphate-reducing endosymbionts in the free-living metamonad Anaeramoeba.</title>
        <authorList>
            <person name="Jerlstrom-Hultqvist J."/>
            <person name="Cepicka I."/>
            <person name="Gallot-Lavallee L."/>
            <person name="Salas-Leiva D."/>
            <person name="Curtis B.A."/>
            <person name="Zahonova K."/>
            <person name="Pipaliya S."/>
            <person name="Dacks J."/>
            <person name="Roger A.J."/>
        </authorList>
    </citation>
    <scope>NUCLEOTIDE SEQUENCE</scope>
    <source>
        <strain evidence="2">Busselton2</strain>
    </source>
</reference>
<evidence type="ECO:0000313" key="2">
    <source>
        <dbReference type="EMBL" id="KAJ3429423.1"/>
    </source>
</evidence>
<dbReference type="Proteomes" id="UP001146793">
    <property type="component" value="Unassembled WGS sequence"/>
</dbReference>
<feature type="region of interest" description="Disordered" evidence="1">
    <location>
        <begin position="254"/>
        <end position="283"/>
    </location>
</feature>
<evidence type="ECO:0000256" key="1">
    <source>
        <dbReference type="SAM" id="MobiDB-lite"/>
    </source>
</evidence>
<feature type="compositionally biased region" description="Basic residues" evidence="1">
    <location>
        <begin position="24"/>
        <end position="36"/>
    </location>
</feature>
<gene>
    <name evidence="2" type="ORF">M0812_24770</name>
</gene>
<accession>A0AAV7YP64</accession>
<organism evidence="2 3">
    <name type="scientific">Anaeramoeba flamelloides</name>
    <dbReference type="NCBI Taxonomy" id="1746091"/>
    <lineage>
        <taxon>Eukaryota</taxon>
        <taxon>Metamonada</taxon>
        <taxon>Anaeramoebidae</taxon>
        <taxon>Anaeramoeba</taxon>
    </lineage>
</organism>
<sequence length="424" mass="50379">MNTTKLQDNTQKTQKQKDHDSKKDTRRRFTRSTKNHRIIEEPKIDLGQIGIFHYSDATLRGIFKRTPKKTIYNHSYQFYIPGSAVSYSHKKVVDRCIWVANKNRYSINSDLIPIIIHSSAYVPDFENEERSKPPLGVLMAFQYIDTKSPKFLMRRKNRIRSRYCSKSYDKVVEIVDVKLVNNKSQIPKLFLKFNEYNKQYSKGEIVHSKKKCHSKSLRVGSNNHRKRGYPTIKSSKKSKKKIVVKYRIQNDVLKNKNISQKNQQTQQQEPEQIQEQEQEQVHQQLDQEKIKTCQNKLVPKQKIDPLNNNTHDMNTEVKSSVLKKEFSIAGRDNKEIFSESFLKSHFDFFLKESYETTYLQDAIQEYLNRLKYSTFDYHENLASTLEQSQFNFNNDYFSSYKNEGLFDDDEAFIFNYEYDNNFLF</sequence>
<comment type="caution">
    <text evidence="2">The sequence shown here is derived from an EMBL/GenBank/DDBJ whole genome shotgun (WGS) entry which is preliminary data.</text>
</comment>
<evidence type="ECO:0000313" key="3">
    <source>
        <dbReference type="Proteomes" id="UP001146793"/>
    </source>
</evidence>
<feature type="compositionally biased region" description="Low complexity" evidence="1">
    <location>
        <begin position="260"/>
        <end position="271"/>
    </location>
</feature>
<feature type="region of interest" description="Disordered" evidence="1">
    <location>
        <begin position="1"/>
        <end position="36"/>
    </location>
</feature>
<dbReference type="AlphaFoldDB" id="A0AAV7YP64"/>
<proteinExistence type="predicted"/>
<feature type="compositionally biased region" description="Low complexity" evidence="1">
    <location>
        <begin position="1"/>
        <end position="13"/>
    </location>
</feature>
<protein>
    <submittedName>
        <fullName evidence="2">Snf5</fullName>
    </submittedName>
</protein>
<dbReference type="EMBL" id="JANTQA010000057">
    <property type="protein sequence ID" value="KAJ3429423.1"/>
    <property type="molecule type" value="Genomic_DNA"/>
</dbReference>